<dbReference type="AlphaFoldDB" id="A0A645JXV4"/>
<comment type="caution">
    <text evidence="1">The sequence shown here is derived from an EMBL/GenBank/DDBJ whole genome shotgun (WGS) entry which is preliminary data.</text>
</comment>
<organism evidence="1">
    <name type="scientific">bioreactor metagenome</name>
    <dbReference type="NCBI Taxonomy" id="1076179"/>
    <lineage>
        <taxon>unclassified sequences</taxon>
        <taxon>metagenomes</taxon>
        <taxon>ecological metagenomes</taxon>
    </lineage>
</organism>
<name>A0A645JXV4_9ZZZZ</name>
<sequence>MLAAFVERRLKACAQVEAFGGRQTQHGFGQIGIELIKDRFAQGCGDVAGDAVDNPPD</sequence>
<accession>A0A645JXV4</accession>
<reference evidence="1" key="1">
    <citation type="submission" date="2019-08" db="EMBL/GenBank/DDBJ databases">
        <authorList>
            <person name="Kucharzyk K."/>
            <person name="Murdoch R.W."/>
            <person name="Higgins S."/>
            <person name="Loffler F."/>
        </authorList>
    </citation>
    <scope>NUCLEOTIDE SEQUENCE</scope>
</reference>
<proteinExistence type="predicted"/>
<gene>
    <name evidence="1" type="ORF">SDC9_211722</name>
</gene>
<protein>
    <submittedName>
        <fullName evidence="1">Uncharacterized protein</fullName>
    </submittedName>
</protein>
<dbReference type="EMBL" id="VSSQ01144159">
    <property type="protein sequence ID" value="MPN63953.1"/>
    <property type="molecule type" value="Genomic_DNA"/>
</dbReference>
<evidence type="ECO:0000313" key="1">
    <source>
        <dbReference type="EMBL" id="MPN63953.1"/>
    </source>
</evidence>